<proteinExistence type="predicted"/>
<gene>
    <name evidence="1" type="ORF">SAMN04489793_3035</name>
</gene>
<sequence>MTGGGAVQEFVVIDAADNEVDWIDPYTGHRELEPGLFVVSRGEVPGFPGQDYRVTLPAGGRFEIRRRE</sequence>
<organism evidence="1 2">
    <name type="scientific">Tsukamurella tyrosinosolvens</name>
    <dbReference type="NCBI Taxonomy" id="57704"/>
    <lineage>
        <taxon>Bacteria</taxon>
        <taxon>Bacillati</taxon>
        <taxon>Actinomycetota</taxon>
        <taxon>Actinomycetes</taxon>
        <taxon>Mycobacteriales</taxon>
        <taxon>Tsukamurellaceae</taxon>
        <taxon>Tsukamurella</taxon>
    </lineage>
</organism>
<dbReference type="STRING" id="57704.SAMN04489793_3035"/>
<evidence type="ECO:0000313" key="2">
    <source>
        <dbReference type="Proteomes" id="UP000182241"/>
    </source>
</evidence>
<keyword evidence="2" id="KW-1185">Reference proteome</keyword>
<name>A0A1H4UUK2_TSUTY</name>
<protein>
    <submittedName>
        <fullName evidence="1">Uncharacterized protein</fullName>
    </submittedName>
</protein>
<dbReference type="EMBL" id="FNSA01000003">
    <property type="protein sequence ID" value="SEC72210.1"/>
    <property type="molecule type" value="Genomic_DNA"/>
</dbReference>
<evidence type="ECO:0000313" key="1">
    <source>
        <dbReference type="EMBL" id="SEC72210.1"/>
    </source>
</evidence>
<reference evidence="2" key="1">
    <citation type="submission" date="2016-10" db="EMBL/GenBank/DDBJ databases">
        <authorList>
            <person name="Varghese N."/>
            <person name="Submissions S."/>
        </authorList>
    </citation>
    <scope>NUCLEOTIDE SEQUENCE [LARGE SCALE GENOMIC DNA]</scope>
    <source>
        <strain evidence="2">DSM 44234</strain>
    </source>
</reference>
<accession>A0A1H4UUK2</accession>
<dbReference type="RefSeq" id="WP_068740172.1">
    <property type="nucleotide sequence ID" value="NZ_FNSA01000003.1"/>
</dbReference>
<dbReference type="Proteomes" id="UP000182241">
    <property type="component" value="Unassembled WGS sequence"/>
</dbReference>
<dbReference type="AlphaFoldDB" id="A0A1H4UUK2"/>